<name>A0A8J3VQM1_9ACTN</name>
<proteinExistence type="predicted"/>
<comment type="caution">
    <text evidence="2">The sequence shown here is derived from an EMBL/GenBank/DDBJ whole genome shotgun (WGS) entry which is preliminary data.</text>
</comment>
<feature type="region of interest" description="Disordered" evidence="1">
    <location>
        <begin position="33"/>
        <end position="64"/>
    </location>
</feature>
<sequence>MSAGPVARVHKEDERAGRVRDIRRVSFSSGYRVGRRPEAGQDCGPVTTAGRSRLRAGQDCGDGS</sequence>
<dbReference type="EMBL" id="BONZ01000025">
    <property type="protein sequence ID" value="GIH14488.1"/>
    <property type="molecule type" value="Genomic_DNA"/>
</dbReference>
<evidence type="ECO:0000313" key="3">
    <source>
        <dbReference type="Proteomes" id="UP000642748"/>
    </source>
</evidence>
<dbReference type="Proteomes" id="UP000642748">
    <property type="component" value="Unassembled WGS sequence"/>
</dbReference>
<gene>
    <name evidence="2" type="ORF">Raf01_26600</name>
</gene>
<accession>A0A8J3VQM1</accession>
<protein>
    <submittedName>
        <fullName evidence="2">Uncharacterized protein</fullName>
    </submittedName>
</protein>
<evidence type="ECO:0000256" key="1">
    <source>
        <dbReference type="SAM" id="MobiDB-lite"/>
    </source>
</evidence>
<organism evidence="2 3">
    <name type="scientific">Rugosimonospora africana</name>
    <dbReference type="NCBI Taxonomy" id="556532"/>
    <lineage>
        <taxon>Bacteria</taxon>
        <taxon>Bacillati</taxon>
        <taxon>Actinomycetota</taxon>
        <taxon>Actinomycetes</taxon>
        <taxon>Micromonosporales</taxon>
        <taxon>Micromonosporaceae</taxon>
        <taxon>Rugosimonospora</taxon>
    </lineage>
</organism>
<dbReference type="AlphaFoldDB" id="A0A8J3VQM1"/>
<evidence type="ECO:0000313" key="2">
    <source>
        <dbReference type="EMBL" id="GIH14488.1"/>
    </source>
</evidence>
<reference evidence="2" key="1">
    <citation type="submission" date="2021-01" db="EMBL/GenBank/DDBJ databases">
        <title>Whole genome shotgun sequence of Rugosimonospora africana NBRC 104875.</title>
        <authorList>
            <person name="Komaki H."/>
            <person name="Tamura T."/>
        </authorList>
    </citation>
    <scope>NUCLEOTIDE SEQUENCE</scope>
    <source>
        <strain evidence="2">NBRC 104875</strain>
    </source>
</reference>
<keyword evidence="3" id="KW-1185">Reference proteome</keyword>